<accession>A0A4P2Q7I1</accession>
<dbReference type="EMBL" id="CP012670">
    <property type="protein sequence ID" value="AUX25484.1"/>
    <property type="molecule type" value="Genomic_DNA"/>
</dbReference>
<keyword evidence="2 8" id="KW-1277">Toxin-antitoxin system</keyword>
<organism evidence="10 11">
    <name type="scientific">Sorangium cellulosum</name>
    <name type="common">Polyangium cellulosum</name>
    <dbReference type="NCBI Taxonomy" id="56"/>
    <lineage>
        <taxon>Bacteria</taxon>
        <taxon>Pseudomonadati</taxon>
        <taxon>Myxococcota</taxon>
        <taxon>Polyangia</taxon>
        <taxon>Polyangiales</taxon>
        <taxon>Polyangiaceae</taxon>
        <taxon>Sorangium</taxon>
    </lineage>
</organism>
<proteinExistence type="inferred from homology"/>
<dbReference type="Proteomes" id="UP000295781">
    <property type="component" value="Chromosome"/>
</dbReference>
<sequence>MMRTLVDTDIWSEIFKGKNATVLARASVYLSQHGRYTLTAITVFEVIQGLQQVQRASRIDEFRRMLEDIEVLELDQRSADLAAVIYGELERTGRGIDVGDAQNAAIALRHRVGVATGNIRHYSRVQELGYPLTIENWRDAPS</sequence>
<dbReference type="InterPro" id="IPR002716">
    <property type="entry name" value="PIN_dom"/>
</dbReference>
<dbReference type="InterPro" id="IPR029060">
    <property type="entry name" value="PIN-like_dom_sf"/>
</dbReference>
<dbReference type="GO" id="GO:0004540">
    <property type="term" value="F:RNA nuclease activity"/>
    <property type="evidence" value="ECO:0007669"/>
    <property type="project" value="InterPro"/>
</dbReference>
<keyword evidence="8" id="KW-0800">Toxin</keyword>
<comment type="cofactor">
    <cofactor evidence="1 8">
        <name>Mg(2+)</name>
        <dbReference type="ChEBI" id="CHEBI:18420"/>
    </cofactor>
</comment>
<keyword evidence="6 8" id="KW-0460">Magnesium</keyword>
<dbReference type="Pfam" id="PF01850">
    <property type="entry name" value="PIN"/>
    <property type="match status" value="1"/>
</dbReference>
<protein>
    <recommendedName>
        <fullName evidence="8">Ribonuclease VapC</fullName>
        <shortName evidence="8">RNase VapC</shortName>
        <ecNumber evidence="8">3.1.-.-</ecNumber>
    </recommendedName>
    <alternativeName>
        <fullName evidence="8">Toxin VapC</fullName>
    </alternativeName>
</protein>
<comment type="function">
    <text evidence="8">Toxic component of a toxin-antitoxin (TA) system. An RNase.</text>
</comment>
<dbReference type="Gene3D" id="3.40.50.1010">
    <property type="entry name" value="5'-nuclease"/>
    <property type="match status" value="1"/>
</dbReference>
<feature type="binding site" evidence="8">
    <location>
        <position position="7"/>
    </location>
    <ligand>
        <name>Mg(2+)</name>
        <dbReference type="ChEBI" id="CHEBI:18420"/>
    </ligand>
</feature>
<dbReference type="PANTHER" id="PTHR33653:SF1">
    <property type="entry name" value="RIBONUCLEASE VAPC2"/>
    <property type="match status" value="1"/>
</dbReference>
<keyword evidence="3 8" id="KW-0540">Nuclease</keyword>
<dbReference type="SUPFAM" id="SSF88723">
    <property type="entry name" value="PIN domain-like"/>
    <property type="match status" value="1"/>
</dbReference>
<evidence type="ECO:0000256" key="6">
    <source>
        <dbReference type="ARBA" id="ARBA00022842"/>
    </source>
</evidence>
<feature type="domain" description="PIN" evidence="9">
    <location>
        <begin position="5"/>
        <end position="123"/>
    </location>
</feature>
<feature type="binding site" evidence="8">
    <location>
        <position position="100"/>
    </location>
    <ligand>
        <name>Mg(2+)</name>
        <dbReference type="ChEBI" id="CHEBI:18420"/>
    </ligand>
</feature>
<evidence type="ECO:0000256" key="7">
    <source>
        <dbReference type="ARBA" id="ARBA00038093"/>
    </source>
</evidence>
<dbReference type="InterPro" id="IPR022907">
    <property type="entry name" value="VapC_family"/>
</dbReference>
<dbReference type="EC" id="3.1.-.-" evidence="8"/>
<dbReference type="InterPro" id="IPR050556">
    <property type="entry name" value="Type_II_TA_system_RNase"/>
</dbReference>
<gene>
    <name evidence="10" type="primary">pilT</name>
    <name evidence="8" type="synonym">vapC</name>
    <name evidence="10" type="ORF">SOCEGT47_060310</name>
</gene>
<dbReference type="RefSeq" id="WP_165373437.1">
    <property type="nucleotide sequence ID" value="NZ_CP012670.1"/>
</dbReference>
<keyword evidence="5 8" id="KW-0378">Hydrolase</keyword>
<evidence type="ECO:0000259" key="9">
    <source>
        <dbReference type="Pfam" id="PF01850"/>
    </source>
</evidence>
<evidence type="ECO:0000256" key="3">
    <source>
        <dbReference type="ARBA" id="ARBA00022722"/>
    </source>
</evidence>
<name>A0A4P2Q7I1_SORCE</name>
<evidence type="ECO:0000256" key="1">
    <source>
        <dbReference type="ARBA" id="ARBA00001946"/>
    </source>
</evidence>
<evidence type="ECO:0000313" key="11">
    <source>
        <dbReference type="Proteomes" id="UP000295781"/>
    </source>
</evidence>
<evidence type="ECO:0000256" key="4">
    <source>
        <dbReference type="ARBA" id="ARBA00022723"/>
    </source>
</evidence>
<evidence type="ECO:0000256" key="5">
    <source>
        <dbReference type="ARBA" id="ARBA00022801"/>
    </source>
</evidence>
<dbReference type="PANTHER" id="PTHR33653">
    <property type="entry name" value="RIBONUCLEASE VAPC2"/>
    <property type="match status" value="1"/>
</dbReference>
<dbReference type="HAMAP" id="MF_00265">
    <property type="entry name" value="VapC_Nob1"/>
    <property type="match status" value="1"/>
</dbReference>
<evidence type="ECO:0000313" key="10">
    <source>
        <dbReference type="EMBL" id="AUX25484.1"/>
    </source>
</evidence>
<reference evidence="10 11" key="1">
    <citation type="submission" date="2015-09" db="EMBL/GenBank/DDBJ databases">
        <title>Sorangium comparison.</title>
        <authorList>
            <person name="Zaburannyi N."/>
            <person name="Bunk B."/>
            <person name="Overmann J."/>
            <person name="Mueller R."/>
        </authorList>
    </citation>
    <scope>NUCLEOTIDE SEQUENCE [LARGE SCALE GENOMIC DNA]</scope>
    <source>
        <strain evidence="10 11">So ceGT47</strain>
    </source>
</reference>
<dbReference type="GO" id="GO:0090729">
    <property type="term" value="F:toxin activity"/>
    <property type="evidence" value="ECO:0007669"/>
    <property type="project" value="UniProtKB-KW"/>
</dbReference>
<keyword evidence="4 8" id="KW-0479">Metal-binding</keyword>
<dbReference type="GO" id="GO:0016787">
    <property type="term" value="F:hydrolase activity"/>
    <property type="evidence" value="ECO:0007669"/>
    <property type="project" value="UniProtKB-KW"/>
</dbReference>
<dbReference type="GO" id="GO:0000287">
    <property type="term" value="F:magnesium ion binding"/>
    <property type="evidence" value="ECO:0007669"/>
    <property type="project" value="UniProtKB-UniRule"/>
</dbReference>
<evidence type="ECO:0000256" key="2">
    <source>
        <dbReference type="ARBA" id="ARBA00022649"/>
    </source>
</evidence>
<dbReference type="AlphaFoldDB" id="A0A4P2Q7I1"/>
<evidence type="ECO:0000256" key="8">
    <source>
        <dbReference type="HAMAP-Rule" id="MF_00265"/>
    </source>
</evidence>
<comment type="similarity">
    <text evidence="7 8">Belongs to the PINc/VapC protein family.</text>
</comment>